<comment type="caution">
    <text evidence="1">The sequence shown here is derived from an EMBL/GenBank/DDBJ whole genome shotgun (WGS) entry which is preliminary data.</text>
</comment>
<dbReference type="RefSeq" id="WP_133535141.1">
    <property type="nucleotide sequence ID" value="NZ_SNYH01000002.1"/>
</dbReference>
<evidence type="ECO:0000313" key="2">
    <source>
        <dbReference type="Proteomes" id="UP000295390"/>
    </source>
</evidence>
<dbReference type="Proteomes" id="UP000295390">
    <property type="component" value="Unassembled WGS sequence"/>
</dbReference>
<proteinExistence type="predicted"/>
<accession>A0A4R6THC5</accession>
<gene>
    <name evidence="1" type="ORF">DFQ07_0987</name>
</gene>
<protein>
    <submittedName>
        <fullName evidence="1">Uncharacterized protein</fullName>
    </submittedName>
</protein>
<evidence type="ECO:0000313" key="1">
    <source>
        <dbReference type="EMBL" id="TDQ28610.1"/>
    </source>
</evidence>
<organism evidence="1 2">
    <name type="scientific">Tenacibaculum caenipelagi</name>
    <dbReference type="NCBI Taxonomy" id="1325435"/>
    <lineage>
        <taxon>Bacteria</taxon>
        <taxon>Pseudomonadati</taxon>
        <taxon>Bacteroidota</taxon>
        <taxon>Flavobacteriia</taxon>
        <taxon>Flavobacteriales</taxon>
        <taxon>Flavobacteriaceae</taxon>
        <taxon>Tenacibaculum</taxon>
    </lineage>
</organism>
<reference evidence="1 2" key="1">
    <citation type="submission" date="2019-03" db="EMBL/GenBank/DDBJ databases">
        <title>Genomic Encyclopedia of Type Strains, Phase III (KMG-III): the genomes of soil and plant-associated and newly described type strains.</title>
        <authorList>
            <person name="Whitman W."/>
        </authorList>
    </citation>
    <scope>NUCLEOTIDE SEQUENCE [LARGE SCALE GENOMIC DNA]</scope>
    <source>
        <strain evidence="1 2">CECT 8283</strain>
    </source>
</reference>
<sequence length="130" mass="14900">MKNPTINYERLFKITRNKNAVNLSESMSVINGKASKENFEKEVYQMTFCAIVKGKKKECNLLVTANECICEEEKENLQNQLGVVINGSGMYFEILSYETNFSIQFDTVHSVFVDTDSVQNGKIFFFKKVV</sequence>
<dbReference type="EMBL" id="SNYH01000002">
    <property type="protein sequence ID" value="TDQ28610.1"/>
    <property type="molecule type" value="Genomic_DNA"/>
</dbReference>
<name>A0A4R6THC5_9FLAO</name>
<dbReference type="OrthoDB" id="1189717at2"/>
<dbReference type="AlphaFoldDB" id="A0A4R6THC5"/>
<keyword evidence="2" id="KW-1185">Reference proteome</keyword>